<dbReference type="Gene3D" id="2.60.40.2310">
    <property type="match status" value="1"/>
</dbReference>
<dbReference type="PANTHER" id="PTHR10795">
    <property type="entry name" value="PROPROTEIN CONVERTASE SUBTILISIN/KEXIN"/>
    <property type="match status" value="1"/>
</dbReference>
<gene>
    <name evidence="4" type="ORF">RJ639_040651</name>
</gene>
<evidence type="ECO:0000256" key="1">
    <source>
        <dbReference type="ARBA" id="ARBA00011073"/>
    </source>
</evidence>
<comment type="caution">
    <text evidence="4">The sequence shown here is derived from an EMBL/GenBank/DDBJ whole genome shotgun (WGS) entry which is preliminary data.</text>
</comment>
<dbReference type="Gene3D" id="3.40.50.200">
    <property type="entry name" value="Peptidase S8/S53 domain"/>
    <property type="match status" value="1"/>
</dbReference>
<reference evidence="4" key="1">
    <citation type="submission" date="2022-12" db="EMBL/GenBank/DDBJ databases">
        <title>Draft genome assemblies for two species of Escallonia (Escalloniales).</title>
        <authorList>
            <person name="Chanderbali A."/>
            <person name="Dervinis C."/>
            <person name="Anghel I."/>
            <person name="Soltis D."/>
            <person name="Soltis P."/>
            <person name="Zapata F."/>
        </authorList>
    </citation>
    <scope>NUCLEOTIDE SEQUENCE</scope>
    <source>
        <strain evidence="4">UCBG64.0493</strain>
        <tissue evidence="4">Leaf</tissue>
    </source>
</reference>
<dbReference type="AlphaFoldDB" id="A0AA89B294"/>
<accession>A0AA89B294</accession>
<dbReference type="GO" id="GO:0004252">
    <property type="term" value="F:serine-type endopeptidase activity"/>
    <property type="evidence" value="ECO:0007669"/>
    <property type="project" value="InterPro"/>
</dbReference>
<dbReference type="Pfam" id="PF05922">
    <property type="entry name" value="Inhibitor_I9"/>
    <property type="match status" value="1"/>
</dbReference>
<comment type="similarity">
    <text evidence="1">Belongs to the peptidase S8 family.</text>
</comment>
<dbReference type="Gene3D" id="3.30.70.80">
    <property type="entry name" value="Peptidase S8 propeptide/proteinase inhibitor I9"/>
    <property type="match status" value="1"/>
</dbReference>
<organism evidence="4 5">
    <name type="scientific">Escallonia herrerae</name>
    <dbReference type="NCBI Taxonomy" id="1293975"/>
    <lineage>
        <taxon>Eukaryota</taxon>
        <taxon>Viridiplantae</taxon>
        <taxon>Streptophyta</taxon>
        <taxon>Embryophyta</taxon>
        <taxon>Tracheophyta</taxon>
        <taxon>Spermatophyta</taxon>
        <taxon>Magnoliopsida</taxon>
        <taxon>eudicotyledons</taxon>
        <taxon>Gunneridae</taxon>
        <taxon>Pentapetalae</taxon>
        <taxon>asterids</taxon>
        <taxon>campanulids</taxon>
        <taxon>Escalloniales</taxon>
        <taxon>Escalloniaceae</taxon>
        <taxon>Escallonia</taxon>
    </lineage>
</organism>
<dbReference type="InterPro" id="IPR045051">
    <property type="entry name" value="SBT"/>
</dbReference>
<dbReference type="InterPro" id="IPR037045">
    <property type="entry name" value="S8pro/Inhibitor_I9_sf"/>
</dbReference>
<protein>
    <recommendedName>
        <fullName evidence="3">Inhibitor I9 domain-containing protein</fullName>
    </recommendedName>
</protein>
<dbReference type="InterPro" id="IPR036852">
    <property type="entry name" value="Peptidase_S8/S53_dom_sf"/>
</dbReference>
<feature type="domain" description="Inhibitor I9" evidence="3">
    <location>
        <begin position="109"/>
        <end position="183"/>
    </location>
</feature>
<evidence type="ECO:0000256" key="2">
    <source>
        <dbReference type="ARBA" id="ARBA00022729"/>
    </source>
</evidence>
<dbReference type="GO" id="GO:0006508">
    <property type="term" value="P:proteolysis"/>
    <property type="evidence" value="ECO:0007669"/>
    <property type="project" value="InterPro"/>
</dbReference>
<proteinExistence type="inferred from homology"/>
<name>A0AA89B294_9ASTE</name>
<dbReference type="EMBL" id="JAVXUP010000493">
    <property type="protein sequence ID" value="KAK3026624.1"/>
    <property type="molecule type" value="Genomic_DNA"/>
</dbReference>
<sequence length="251" mass="27421">MTNVQLLCSLAIGDSNVRLITGDNSSCPKETKGTPKDLNHASMTAQVPANETKPFKFVFPRTVTNVEPSILSFKSLNETKSFVVNVSGKGLEFMASALLEWSDGTHSLHIIYLGALPTGEYSPLSHHSSLLQEVVDASFQSQALVRSYSRSFNAFAAYLTDQECQRMSSHGEVVSVFPSRILQPQTTRSWDFTGLSADVRRNPTIESDIIVGVLDTGMWPESKSFSDEGFGPAPKKWKGACKGGTNFTCNE</sequence>
<evidence type="ECO:0000313" key="4">
    <source>
        <dbReference type="EMBL" id="KAK3026624.1"/>
    </source>
</evidence>
<dbReference type="Proteomes" id="UP001188597">
    <property type="component" value="Unassembled WGS sequence"/>
</dbReference>
<evidence type="ECO:0000313" key="5">
    <source>
        <dbReference type="Proteomes" id="UP001188597"/>
    </source>
</evidence>
<evidence type="ECO:0000259" key="3">
    <source>
        <dbReference type="Pfam" id="PF05922"/>
    </source>
</evidence>
<keyword evidence="5" id="KW-1185">Reference proteome</keyword>
<dbReference type="SUPFAM" id="SSF52743">
    <property type="entry name" value="Subtilisin-like"/>
    <property type="match status" value="1"/>
</dbReference>
<keyword evidence="2" id="KW-0732">Signal</keyword>
<dbReference type="InterPro" id="IPR010259">
    <property type="entry name" value="S8pro/Inhibitor_I9"/>
</dbReference>